<reference evidence="1" key="1">
    <citation type="journal article" date="2015" name="BMC Genomics">
        <title>Transcriptome profiling of a Rhizobium leguminosarum bv. trifolii rosR mutant reveals the role of the transcriptional regulator RosR in motility, synthesis of cell-surface components, and other cellular processes.</title>
        <authorList>
            <person name="Rachwal K."/>
            <person name="Matczynska E."/>
            <person name="Janczarek M."/>
        </authorList>
    </citation>
    <scope>NUCLEOTIDE SEQUENCE</scope>
    <source>
        <strain evidence="1">Rt24.2</strain>
    </source>
</reference>
<proteinExistence type="predicted"/>
<reference evidence="1" key="2">
    <citation type="journal article" date="2016" name="Front. Microbiol.">
        <title>The Regulatory Protein RosR Affects Rhizobium leguminosarum bv. trifolii Protein Profiles, Cell Surface Properties, and Symbiosis with Clover.</title>
        <authorList>
            <person name="Rachwal K."/>
            <person name="Boguszewska A."/>
            <person name="Kopcinska J."/>
            <person name="Karas M."/>
            <person name="Tchorzewski M."/>
            <person name="Janczarek M."/>
        </authorList>
    </citation>
    <scope>NUCLEOTIDE SEQUENCE</scope>
    <source>
        <strain evidence="1">Rt24.2</strain>
    </source>
</reference>
<evidence type="ECO:0000313" key="1">
    <source>
        <dbReference type="EMBL" id="AOO92921.1"/>
    </source>
</evidence>
<dbReference type="EMBL" id="KX490557">
    <property type="protein sequence ID" value="AOO92921.1"/>
    <property type="molecule type" value="Genomic_DNA"/>
</dbReference>
<name>A0A1C9I1X2_RHILT</name>
<organism evidence="1">
    <name type="scientific">Rhizobium leguminosarum bv. trifolii</name>
    <dbReference type="NCBI Taxonomy" id="386"/>
    <lineage>
        <taxon>Bacteria</taxon>
        <taxon>Pseudomonadati</taxon>
        <taxon>Pseudomonadota</taxon>
        <taxon>Alphaproteobacteria</taxon>
        <taxon>Hyphomicrobiales</taxon>
        <taxon>Rhizobiaceae</taxon>
        <taxon>Rhizobium/Agrobacterium group</taxon>
        <taxon>Rhizobium</taxon>
    </lineage>
</organism>
<sequence length="116" mass="12836">MTHELNRIEIDLVPLTLFPSAYGKAWPWAPGSPLHMPPDGSSWPNTAFGAHLMMFSVMPCETITPPWGQALRAGKSAFTLFVTGTRFGLLCYSFGLFRLVEDFEDLCPSVSSVTMH</sequence>
<accession>A0A1C9I1X2</accession>
<protein>
    <submittedName>
        <fullName evidence="1">Uncharacterized protein</fullName>
    </submittedName>
</protein>
<dbReference type="AlphaFoldDB" id="A0A1C9I1X2"/>